<name>A0A1F6P8S1_9BACT</name>
<keyword evidence="1" id="KW-0812">Transmembrane</keyword>
<accession>A0A1F6P8S1</accession>
<keyword evidence="1" id="KW-1133">Transmembrane helix</keyword>
<reference evidence="2 3" key="1">
    <citation type="journal article" date="2016" name="Nat. Commun.">
        <title>Thousands of microbial genomes shed light on interconnected biogeochemical processes in an aquifer system.</title>
        <authorList>
            <person name="Anantharaman K."/>
            <person name="Brown C.T."/>
            <person name="Hug L.A."/>
            <person name="Sharon I."/>
            <person name="Castelle C.J."/>
            <person name="Probst A.J."/>
            <person name="Thomas B.C."/>
            <person name="Singh A."/>
            <person name="Wilkins M.J."/>
            <person name="Karaoz U."/>
            <person name="Brodie E.L."/>
            <person name="Williams K.H."/>
            <person name="Hubbard S.S."/>
            <person name="Banfield J.F."/>
        </authorList>
    </citation>
    <scope>NUCLEOTIDE SEQUENCE [LARGE SCALE GENOMIC DNA]</scope>
</reference>
<dbReference type="STRING" id="1798705.A2563_05170"/>
<keyword evidence="1" id="KW-0472">Membrane</keyword>
<comment type="caution">
    <text evidence="2">The sequence shown here is derived from an EMBL/GenBank/DDBJ whole genome shotgun (WGS) entry which is preliminary data.</text>
</comment>
<dbReference type="Proteomes" id="UP000176634">
    <property type="component" value="Unassembled WGS sequence"/>
</dbReference>
<sequence>MNIANLFRVDYWFVQPFVATGFSLWLLIGGFLVLVLAGLVCKIVSLYQEEKFKKVILKRSSHLAMTMGFLGLVWMFFRQEQAVFLSWRFWLLVWVGSFAWWTWSIVKYITKRVPEIRTEEERLARIEKYLPKNK</sequence>
<protein>
    <submittedName>
        <fullName evidence="2">Uncharacterized protein</fullName>
    </submittedName>
</protein>
<feature type="transmembrane region" description="Helical" evidence="1">
    <location>
        <begin position="56"/>
        <end position="77"/>
    </location>
</feature>
<evidence type="ECO:0000313" key="2">
    <source>
        <dbReference type="EMBL" id="OGH92344.1"/>
    </source>
</evidence>
<gene>
    <name evidence="2" type="ORF">A2563_05170</name>
</gene>
<proteinExistence type="predicted"/>
<evidence type="ECO:0000256" key="1">
    <source>
        <dbReference type="SAM" id="Phobius"/>
    </source>
</evidence>
<organism evidence="2 3">
    <name type="scientific">Candidatus Magasanikbacteria bacterium RIFOXYD1_FULL_40_23</name>
    <dbReference type="NCBI Taxonomy" id="1798705"/>
    <lineage>
        <taxon>Bacteria</taxon>
        <taxon>Candidatus Magasanikiibacteriota</taxon>
    </lineage>
</organism>
<evidence type="ECO:0000313" key="3">
    <source>
        <dbReference type="Proteomes" id="UP000176634"/>
    </source>
</evidence>
<dbReference type="AlphaFoldDB" id="A0A1F6P8S1"/>
<feature type="transmembrane region" description="Helical" evidence="1">
    <location>
        <begin position="89"/>
        <end position="109"/>
    </location>
</feature>
<dbReference type="EMBL" id="MFRA01000006">
    <property type="protein sequence ID" value="OGH92344.1"/>
    <property type="molecule type" value="Genomic_DNA"/>
</dbReference>
<feature type="transmembrane region" description="Helical" evidence="1">
    <location>
        <begin position="22"/>
        <end position="44"/>
    </location>
</feature>